<dbReference type="Gene3D" id="2.10.25.10">
    <property type="entry name" value="Laminin"/>
    <property type="match status" value="5"/>
</dbReference>
<comment type="caution">
    <text evidence="6">Lacks conserved residue(s) required for the propagation of feature annotation.</text>
</comment>
<keyword evidence="3" id="KW-0677">Repeat</keyword>
<keyword evidence="7" id="KW-1133">Transmembrane helix</keyword>
<dbReference type="SMART" id="SM00179">
    <property type="entry name" value="EGF_CA"/>
    <property type="match status" value="4"/>
</dbReference>
<accession>A0AAV4R6G8</accession>
<feature type="domain" description="EGF-like" evidence="9">
    <location>
        <begin position="192"/>
        <end position="227"/>
    </location>
</feature>
<dbReference type="PRINTS" id="PR00010">
    <property type="entry name" value="EGFBLOOD"/>
</dbReference>
<sequence length="622" mass="68232">MQRIKIECIILLFACIVFISAANVLRANSVQEAEDINLMYLDQPAPCKCTGGKCVTVNGKEVCKCPPEYGIVDDKSCKACQCGEGSNCTFTCNGMLCFSTTKKCICKEGYKEISGKCYGPCTNSPCKNGGTCTDVKGGYKCICPPKYTGSTCGIRADPCSINPCQNGGACKVEGKSYKCECMLPFSGKNCEIDPCSINPCQNGGACKVEGKSYKCECMLPFSGKTVKLVQKSLFNKSMSKWRSMQGGGKSYKCECMLPFSGKNCEIGTKNPCSINPCQNGGACKVEGKSYKCECMLPFSGKNCEIEKPQTMSTTTSTTPTKDVSTSLNTTSQTATYTNLIFNETTPTDFISTQINVTSHEPSNATQDFNETTPDFIPVTTFEPSNFTNEFTNFTDFHSTSYELVNFTNGNKVTTFKPYNFTKTFSSSISTLNLSTREEPSTMPITKQPASCTRYGDCLNEGICKRTEGHESFCECLPHFGGTICEVYLPCASLDQSCRAKGAVCKVVEMGAVCECPPDKAFHHKSGMCENICDSKKCVHGKCEIDGRNYICNCDEGYIGTFCDKVLKKEHEYFVPWFIAIAFSNLAMCLLLIGVICLICQKQRLWRSRQTWSLFLSKENASC</sequence>
<dbReference type="PROSITE" id="PS50026">
    <property type="entry name" value="EGF_3"/>
    <property type="match status" value="6"/>
</dbReference>
<dbReference type="CDD" id="cd00054">
    <property type="entry name" value="EGF_CA"/>
    <property type="match status" value="3"/>
</dbReference>
<dbReference type="InterPro" id="IPR000742">
    <property type="entry name" value="EGF"/>
</dbReference>
<evidence type="ECO:0000256" key="5">
    <source>
        <dbReference type="ARBA" id="ARBA00023180"/>
    </source>
</evidence>
<comment type="caution">
    <text evidence="10">The sequence shown here is derived from an EMBL/GenBank/DDBJ whole genome shotgun (WGS) entry which is preliminary data.</text>
</comment>
<dbReference type="SUPFAM" id="SSF57196">
    <property type="entry name" value="EGF/Laminin"/>
    <property type="match status" value="5"/>
</dbReference>
<dbReference type="FunFam" id="2.10.25.10:FF:000321">
    <property type="entry name" value="Protein delta homolog 1"/>
    <property type="match status" value="3"/>
</dbReference>
<dbReference type="PROSITE" id="PS00022">
    <property type="entry name" value="EGF_1"/>
    <property type="match status" value="5"/>
</dbReference>
<feature type="domain" description="EGF-like" evidence="9">
    <location>
        <begin position="118"/>
        <end position="153"/>
    </location>
</feature>
<protein>
    <submittedName>
        <fullName evidence="10">Adhesive plaque matrix protein 2</fullName>
    </submittedName>
</protein>
<dbReference type="SMART" id="SM00181">
    <property type="entry name" value="EGF"/>
    <property type="match status" value="8"/>
</dbReference>
<evidence type="ECO:0000256" key="8">
    <source>
        <dbReference type="SAM" id="SignalP"/>
    </source>
</evidence>
<dbReference type="InterPro" id="IPR051830">
    <property type="entry name" value="NOTCH_homolog"/>
</dbReference>
<evidence type="ECO:0000256" key="7">
    <source>
        <dbReference type="SAM" id="Phobius"/>
    </source>
</evidence>
<name>A0AAV4R6G8_9ARAC</name>
<feature type="domain" description="EGF-like" evidence="9">
    <location>
        <begin position="155"/>
        <end position="191"/>
    </location>
</feature>
<evidence type="ECO:0000256" key="2">
    <source>
        <dbReference type="ARBA" id="ARBA00022729"/>
    </source>
</evidence>
<reference evidence="10 11" key="1">
    <citation type="submission" date="2021-06" db="EMBL/GenBank/DDBJ databases">
        <title>Caerostris darwini draft genome.</title>
        <authorList>
            <person name="Kono N."/>
            <person name="Arakawa K."/>
        </authorList>
    </citation>
    <scope>NUCLEOTIDE SEQUENCE [LARGE SCALE GENOMIC DNA]</scope>
</reference>
<evidence type="ECO:0000256" key="3">
    <source>
        <dbReference type="ARBA" id="ARBA00022737"/>
    </source>
</evidence>
<feature type="disulfide bond" evidence="6">
    <location>
        <begin position="181"/>
        <end position="190"/>
    </location>
</feature>
<evidence type="ECO:0000313" key="11">
    <source>
        <dbReference type="Proteomes" id="UP001054837"/>
    </source>
</evidence>
<keyword evidence="2 8" id="KW-0732">Signal</keyword>
<dbReference type="AlphaFoldDB" id="A0AAV4R6G8"/>
<dbReference type="InterPro" id="IPR000152">
    <property type="entry name" value="EGF-type_Asp/Asn_hydroxyl_site"/>
</dbReference>
<keyword evidence="11" id="KW-1185">Reference proteome</keyword>
<dbReference type="InterPro" id="IPR001881">
    <property type="entry name" value="EGF-like_Ca-bd_dom"/>
</dbReference>
<keyword evidence="4 6" id="KW-1015">Disulfide bond</keyword>
<feature type="transmembrane region" description="Helical" evidence="7">
    <location>
        <begin position="573"/>
        <end position="599"/>
    </location>
</feature>
<dbReference type="Pfam" id="PF00008">
    <property type="entry name" value="EGF"/>
    <property type="match status" value="4"/>
</dbReference>
<dbReference type="Proteomes" id="UP001054837">
    <property type="component" value="Unassembled WGS sequence"/>
</dbReference>
<dbReference type="EMBL" id="BPLQ01005582">
    <property type="protein sequence ID" value="GIY15792.1"/>
    <property type="molecule type" value="Genomic_DNA"/>
</dbReference>
<feature type="disulfide bond" evidence="6">
    <location>
        <begin position="143"/>
        <end position="152"/>
    </location>
</feature>
<evidence type="ECO:0000256" key="6">
    <source>
        <dbReference type="PROSITE-ProRule" id="PRU00076"/>
    </source>
</evidence>
<feature type="disulfide bond" evidence="6">
    <location>
        <begin position="294"/>
        <end position="303"/>
    </location>
</feature>
<evidence type="ECO:0000256" key="1">
    <source>
        <dbReference type="ARBA" id="ARBA00022536"/>
    </source>
</evidence>
<dbReference type="PANTHER" id="PTHR24033:SF151">
    <property type="entry name" value="NOTCH 2"/>
    <property type="match status" value="1"/>
</dbReference>
<dbReference type="PRINTS" id="PR01983">
    <property type="entry name" value="NOTCH"/>
</dbReference>
<feature type="disulfide bond" evidence="6">
    <location>
        <begin position="475"/>
        <end position="484"/>
    </location>
</feature>
<dbReference type="GO" id="GO:0005509">
    <property type="term" value="F:calcium ion binding"/>
    <property type="evidence" value="ECO:0007669"/>
    <property type="project" value="InterPro"/>
</dbReference>
<feature type="chain" id="PRO_5043629747" evidence="8">
    <location>
        <begin position="22"/>
        <end position="622"/>
    </location>
</feature>
<feature type="disulfide bond" evidence="6">
    <location>
        <begin position="553"/>
        <end position="562"/>
    </location>
</feature>
<evidence type="ECO:0000259" key="9">
    <source>
        <dbReference type="PROSITE" id="PS50026"/>
    </source>
</evidence>
<dbReference type="PROSITE" id="PS00010">
    <property type="entry name" value="ASX_HYDROXYL"/>
    <property type="match status" value="1"/>
</dbReference>
<organism evidence="10 11">
    <name type="scientific">Caerostris darwini</name>
    <dbReference type="NCBI Taxonomy" id="1538125"/>
    <lineage>
        <taxon>Eukaryota</taxon>
        <taxon>Metazoa</taxon>
        <taxon>Ecdysozoa</taxon>
        <taxon>Arthropoda</taxon>
        <taxon>Chelicerata</taxon>
        <taxon>Arachnida</taxon>
        <taxon>Araneae</taxon>
        <taxon>Araneomorphae</taxon>
        <taxon>Entelegynae</taxon>
        <taxon>Araneoidea</taxon>
        <taxon>Araneidae</taxon>
        <taxon>Caerostris</taxon>
    </lineage>
</organism>
<keyword evidence="7" id="KW-0812">Transmembrane</keyword>
<feature type="domain" description="EGF-like" evidence="9">
    <location>
        <begin position="447"/>
        <end position="485"/>
    </location>
</feature>
<keyword evidence="5" id="KW-0325">Glycoprotein</keyword>
<evidence type="ECO:0000313" key="10">
    <source>
        <dbReference type="EMBL" id="GIY15792.1"/>
    </source>
</evidence>
<keyword evidence="1 6" id="KW-0245">EGF-like domain</keyword>
<keyword evidence="7" id="KW-0472">Membrane</keyword>
<dbReference type="PROSITE" id="PS01186">
    <property type="entry name" value="EGF_2"/>
    <property type="match status" value="3"/>
</dbReference>
<feature type="domain" description="EGF-like" evidence="9">
    <location>
        <begin position="268"/>
        <end position="304"/>
    </location>
</feature>
<proteinExistence type="predicted"/>
<evidence type="ECO:0000256" key="4">
    <source>
        <dbReference type="ARBA" id="ARBA00023157"/>
    </source>
</evidence>
<dbReference type="PANTHER" id="PTHR24033">
    <property type="entry name" value="EGF-LIKE DOMAIN-CONTAINING PROTEIN"/>
    <property type="match status" value="1"/>
</dbReference>
<gene>
    <name evidence="10" type="primary">FP2_7</name>
    <name evidence="10" type="ORF">CDAR_588871</name>
</gene>
<feature type="domain" description="EGF-like" evidence="9">
    <location>
        <begin position="533"/>
        <end position="563"/>
    </location>
</feature>
<feature type="signal peptide" evidence="8">
    <location>
        <begin position="1"/>
        <end position="21"/>
    </location>
</feature>